<keyword evidence="1" id="KW-0812">Transmembrane</keyword>
<dbReference type="EMBL" id="JBEPMX010000010">
    <property type="protein sequence ID" value="MET3683885.1"/>
    <property type="molecule type" value="Genomic_DNA"/>
</dbReference>
<evidence type="ECO:0000313" key="2">
    <source>
        <dbReference type="EMBL" id="MET3683885.1"/>
    </source>
</evidence>
<accession>A0ABV2KWC2</accession>
<dbReference type="Proteomes" id="UP001549167">
    <property type="component" value="Unassembled WGS sequence"/>
</dbReference>
<comment type="caution">
    <text evidence="2">The sequence shown here is derived from an EMBL/GenBank/DDBJ whole genome shotgun (WGS) entry which is preliminary data.</text>
</comment>
<keyword evidence="1" id="KW-0472">Membrane</keyword>
<sequence>MRVITIINQLINIIVWVIQAILGLRIILKLFGASETAPFVEWIYQWSEPLLYPFAGIFPSTVLDGTYVIEFSAIFAFIVYTMLGYFISAIILGLGNRFNRPSS</sequence>
<dbReference type="Pfam" id="PF02325">
    <property type="entry name" value="CCB3_YggT"/>
    <property type="match status" value="1"/>
</dbReference>
<keyword evidence="1" id="KW-1133">Transmembrane helix</keyword>
<keyword evidence="3" id="KW-1185">Reference proteome</keyword>
<dbReference type="InterPro" id="IPR003425">
    <property type="entry name" value="CCB3/YggT"/>
</dbReference>
<evidence type="ECO:0000313" key="3">
    <source>
        <dbReference type="Proteomes" id="UP001549167"/>
    </source>
</evidence>
<name>A0ABV2KWC2_9BACI</name>
<feature type="transmembrane region" description="Helical" evidence="1">
    <location>
        <begin position="6"/>
        <end position="28"/>
    </location>
</feature>
<protein>
    <submittedName>
        <fullName evidence="2">Uncharacterized protein YggT (Ycf19 family)</fullName>
    </submittedName>
</protein>
<evidence type="ECO:0000256" key="1">
    <source>
        <dbReference type="SAM" id="Phobius"/>
    </source>
</evidence>
<reference evidence="2 3" key="1">
    <citation type="submission" date="2024-06" db="EMBL/GenBank/DDBJ databases">
        <title>Genomic Encyclopedia of Type Strains, Phase IV (KMG-IV): sequencing the most valuable type-strain genomes for metagenomic binning, comparative biology and taxonomic classification.</title>
        <authorList>
            <person name="Goeker M."/>
        </authorList>
    </citation>
    <scope>NUCLEOTIDE SEQUENCE [LARGE SCALE GENOMIC DNA]</scope>
    <source>
        <strain evidence="2 3">DSM 23520</strain>
    </source>
</reference>
<proteinExistence type="predicted"/>
<dbReference type="RefSeq" id="WP_354220712.1">
    <property type="nucleotide sequence ID" value="NZ_JBEPMX010000010.1"/>
</dbReference>
<organism evidence="2 3">
    <name type="scientific">Alkalibacillus flavidus</name>
    <dbReference type="NCBI Taxonomy" id="546021"/>
    <lineage>
        <taxon>Bacteria</taxon>
        <taxon>Bacillati</taxon>
        <taxon>Bacillota</taxon>
        <taxon>Bacilli</taxon>
        <taxon>Bacillales</taxon>
        <taxon>Bacillaceae</taxon>
        <taxon>Alkalibacillus</taxon>
    </lineage>
</organism>
<feature type="transmembrane region" description="Helical" evidence="1">
    <location>
        <begin position="74"/>
        <end position="94"/>
    </location>
</feature>
<gene>
    <name evidence="2" type="ORF">ABID56_002001</name>
</gene>